<dbReference type="SUPFAM" id="SSF55424">
    <property type="entry name" value="FAD/NAD-linked reductases, dimerisation (C-terminal) domain"/>
    <property type="match status" value="1"/>
</dbReference>
<evidence type="ECO:0000313" key="11">
    <source>
        <dbReference type="Proteomes" id="UP001139516"/>
    </source>
</evidence>
<reference evidence="10" key="1">
    <citation type="submission" date="2022-04" db="EMBL/GenBank/DDBJ databases">
        <title>Roseomonas acroporae sp. nov., isolated from coral Acropora digitifera.</title>
        <authorList>
            <person name="Sun H."/>
        </authorList>
    </citation>
    <scope>NUCLEOTIDE SEQUENCE</scope>
    <source>
        <strain evidence="10">NAR14</strain>
    </source>
</reference>
<dbReference type="PANTHER" id="PTHR43014">
    <property type="entry name" value="MERCURIC REDUCTASE"/>
    <property type="match status" value="1"/>
</dbReference>
<dbReference type="GO" id="GO:0003955">
    <property type="term" value="F:NAD(P)H dehydrogenase (quinone) activity"/>
    <property type="evidence" value="ECO:0007669"/>
    <property type="project" value="TreeGrafter"/>
</dbReference>
<evidence type="ECO:0000256" key="6">
    <source>
        <dbReference type="PIRSR" id="PIRSR000350-3"/>
    </source>
</evidence>
<dbReference type="Pfam" id="PF07992">
    <property type="entry name" value="Pyr_redox_2"/>
    <property type="match status" value="1"/>
</dbReference>
<dbReference type="InterPro" id="IPR001100">
    <property type="entry name" value="Pyr_nuc-diS_OxRdtase"/>
</dbReference>
<comment type="caution">
    <text evidence="10">The sequence shown here is derived from an EMBL/GenBank/DDBJ whole genome shotgun (WGS) entry which is preliminary data.</text>
</comment>
<feature type="binding site" evidence="6">
    <location>
        <position position="314"/>
    </location>
    <ligand>
        <name>FAD</name>
        <dbReference type="ChEBI" id="CHEBI:57692"/>
    </ligand>
</feature>
<feature type="binding site" evidence="6">
    <location>
        <position position="53"/>
    </location>
    <ligand>
        <name>FAD</name>
        <dbReference type="ChEBI" id="CHEBI:57692"/>
    </ligand>
</feature>
<dbReference type="Gene3D" id="3.50.50.60">
    <property type="entry name" value="FAD/NAD(P)-binding domain"/>
    <property type="match status" value="2"/>
</dbReference>
<dbReference type="PANTHER" id="PTHR43014:SF2">
    <property type="entry name" value="MERCURIC REDUCTASE"/>
    <property type="match status" value="1"/>
</dbReference>
<comment type="cofactor">
    <cofactor evidence="6">
        <name>FAD</name>
        <dbReference type="ChEBI" id="CHEBI:57692"/>
    </cofactor>
    <text evidence="6">Binds 1 FAD per subunit.</text>
</comment>
<keyword evidence="3 6" id="KW-0274">FAD</keyword>
<dbReference type="Pfam" id="PF02852">
    <property type="entry name" value="Pyr_redox_dim"/>
    <property type="match status" value="1"/>
</dbReference>
<gene>
    <name evidence="10" type="ORF">M0638_25480</name>
</gene>
<dbReference type="FunFam" id="3.30.390.30:FF:000001">
    <property type="entry name" value="Dihydrolipoyl dehydrogenase"/>
    <property type="match status" value="1"/>
</dbReference>
<evidence type="ECO:0000256" key="1">
    <source>
        <dbReference type="ARBA" id="ARBA00007532"/>
    </source>
</evidence>
<evidence type="ECO:0000256" key="2">
    <source>
        <dbReference type="ARBA" id="ARBA00022630"/>
    </source>
</evidence>
<dbReference type="GO" id="GO:0050660">
    <property type="term" value="F:flavin adenine dinucleotide binding"/>
    <property type="evidence" value="ECO:0007669"/>
    <property type="project" value="TreeGrafter"/>
</dbReference>
<sequence length="463" mass="48456">MAETESFDAVVLGSGEAGKYMAWHLGKAGQRVAVVEGRYLGGSCPNIACLPSKNIIHGAAVAHTVATAAAFGTHATGFAVSMREVQARRRAMVDGLIALHRERFAAAGNELVWGHGRFVGERTLEVALPGGGVRRLRGDRVFLDLGAFATVPDLPGLVAAAPLTHVELLEIETLPAHLLVLGGGYIALELAQAMRRLGAAVTVVERAGRLLPREDPDIADEMRSMLAAEGIACITDADVQRVSGRSGGSVSLHGTAGGRVLEVTGSHLLVALGKAPNTAGIGLEEAGVALTPAGHVRVNERLETTADAVWAMGDCAGSPAFTHMSFEDFRIVRDNLAGGDRVTTGRQVPYCLFTEPEMARVGLNETEARQQGIAYRLATLPAAAILRTRTTGETRGRLKALVGADDRILGFTALAPHAGELLPPVQLAMAAGLPYRAVERLVVAHPTYAEGLVGLFGAVPQPG</sequence>
<dbReference type="PRINTS" id="PR00411">
    <property type="entry name" value="PNDRDTASEI"/>
</dbReference>
<dbReference type="AlphaFoldDB" id="A0A9X2BXW7"/>
<organism evidence="10 11">
    <name type="scientific">Roseomonas acroporae</name>
    <dbReference type="NCBI Taxonomy" id="2937791"/>
    <lineage>
        <taxon>Bacteria</taxon>
        <taxon>Pseudomonadati</taxon>
        <taxon>Pseudomonadota</taxon>
        <taxon>Alphaproteobacteria</taxon>
        <taxon>Acetobacterales</taxon>
        <taxon>Roseomonadaceae</taxon>
        <taxon>Roseomonas</taxon>
    </lineage>
</organism>
<dbReference type="PRINTS" id="PR00368">
    <property type="entry name" value="FADPNR"/>
</dbReference>
<evidence type="ECO:0000256" key="3">
    <source>
        <dbReference type="ARBA" id="ARBA00022827"/>
    </source>
</evidence>
<feature type="binding site" evidence="6">
    <location>
        <begin position="182"/>
        <end position="189"/>
    </location>
    <ligand>
        <name>NAD(+)</name>
        <dbReference type="ChEBI" id="CHEBI:57540"/>
    </ligand>
</feature>
<keyword evidence="11" id="KW-1185">Reference proteome</keyword>
<keyword evidence="4" id="KW-0560">Oxidoreductase</keyword>
<keyword evidence="2" id="KW-0285">Flavoprotein</keyword>
<dbReference type="InterPro" id="IPR004099">
    <property type="entry name" value="Pyr_nucl-diS_OxRdtase_dimer"/>
</dbReference>
<evidence type="ECO:0000256" key="7">
    <source>
        <dbReference type="PIRSR" id="PIRSR000350-4"/>
    </source>
</evidence>
<dbReference type="InterPro" id="IPR036188">
    <property type="entry name" value="FAD/NAD-bd_sf"/>
</dbReference>
<feature type="binding site" evidence="6">
    <location>
        <position position="116"/>
    </location>
    <ligand>
        <name>FAD</name>
        <dbReference type="ChEBI" id="CHEBI:57692"/>
    </ligand>
</feature>
<dbReference type="RefSeq" id="WP_248669769.1">
    <property type="nucleotide sequence ID" value="NZ_JALPRX010000140.1"/>
</dbReference>
<dbReference type="InterPro" id="IPR023753">
    <property type="entry name" value="FAD/NAD-binding_dom"/>
</dbReference>
<keyword evidence="6" id="KW-0547">Nucleotide-binding</keyword>
<evidence type="ECO:0000256" key="4">
    <source>
        <dbReference type="ARBA" id="ARBA00023002"/>
    </source>
</evidence>
<feature type="domain" description="FAD/NAD(P)-binding" evidence="9">
    <location>
        <begin position="8"/>
        <end position="325"/>
    </location>
</feature>
<feature type="binding site" evidence="6">
    <location>
        <position position="273"/>
    </location>
    <ligand>
        <name>NAD(+)</name>
        <dbReference type="ChEBI" id="CHEBI:57540"/>
    </ligand>
</feature>
<feature type="binding site" evidence="6">
    <location>
        <position position="205"/>
    </location>
    <ligand>
        <name>NAD(+)</name>
        <dbReference type="ChEBI" id="CHEBI:57540"/>
    </ligand>
</feature>
<evidence type="ECO:0000256" key="5">
    <source>
        <dbReference type="PIRSR" id="PIRSR000350-2"/>
    </source>
</evidence>
<accession>A0A9X2BXW7</accession>
<feature type="disulfide bond" description="Redox-active" evidence="7">
    <location>
        <begin position="44"/>
        <end position="49"/>
    </location>
</feature>
<dbReference type="Gene3D" id="3.30.390.30">
    <property type="match status" value="1"/>
</dbReference>
<dbReference type="PIRSF" id="PIRSF000350">
    <property type="entry name" value="Mercury_reductase_MerA"/>
    <property type="match status" value="1"/>
</dbReference>
<evidence type="ECO:0000259" key="9">
    <source>
        <dbReference type="Pfam" id="PF07992"/>
    </source>
</evidence>
<comment type="similarity">
    <text evidence="1">Belongs to the class-I pyridine nucleotide-disulfide oxidoreductase family.</text>
</comment>
<dbReference type="SUPFAM" id="SSF51905">
    <property type="entry name" value="FAD/NAD(P)-binding domain"/>
    <property type="match status" value="1"/>
</dbReference>
<dbReference type="Proteomes" id="UP001139516">
    <property type="component" value="Unassembled WGS sequence"/>
</dbReference>
<dbReference type="EMBL" id="JALPRX010000140">
    <property type="protein sequence ID" value="MCK8787721.1"/>
    <property type="molecule type" value="Genomic_DNA"/>
</dbReference>
<feature type="active site" description="Proton acceptor" evidence="5">
    <location>
        <position position="445"/>
    </location>
</feature>
<evidence type="ECO:0000259" key="8">
    <source>
        <dbReference type="Pfam" id="PF02852"/>
    </source>
</evidence>
<evidence type="ECO:0000313" key="10">
    <source>
        <dbReference type="EMBL" id="MCK8787721.1"/>
    </source>
</evidence>
<proteinExistence type="inferred from homology"/>
<name>A0A9X2BXW7_9PROT</name>
<dbReference type="InterPro" id="IPR016156">
    <property type="entry name" value="FAD/NAD-linked_Rdtase_dimer_sf"/>
</dbReference>
<keyword evidence="6" id="KW-0520">NAD</keyword>
<protein>
    <submittedName>
        <fullName evidence="10">FAD-dependent oxidoreductase</fullName>
    </submittedName>
</protein>
<feature type="domain" description="Pyridine nucleotide-disulphide oxidoreductase dimerisation" evidence="8">
    <location>
        <begin position="348"/>
        <end position="453"/>
    </location>
</feature>